<organism evidence="11 12">
    <name type="scientific">Ceutorhynchus assimilis</name>
    <name type="common">cabbage seed weevil</name>
    <dbReference type="NCBI Taxonomy" id="467358"/>
    <lineage>
        <taxon>Eukaryota</taxon>
        <taxon>Metazoa</taxon>
        <taxon>Ecdysozoa</taxon>
        <taxon>Arthropoda</taxon>
        <taxon>Hexapoda</taxon>
        <taxon>Insecta</taxon>
        <taxon>Pterygota</taxon>
        <taxon>Neoptera</taxon>
        <taxon>Endopterygota</taxon>
        <taxon>Coleoptera</taxon>
        <taxon>Polyphaga</taxon>
        <taxon>Cucujiformia</taxon>
        <taxon>Curculionidae</taxon>
        <taxon>Ceutorhynchinae</taxon>
        <taxon>Ceutorhynchus</taxon>
    </lineage>
</organism>
<dbReference type="InterPro" id="IPR003599">
    <property type="entry name" value="Ig_sub"/>
</dbReference>
<dbReference type="InterPro" id="IPR013151">
    <property type="entry name" value="Immunoglobulin_dom"/>
</dbReference>
<dbReference type="AlphaFoldDB" id="A0A9N9MT98"/>
<dbReference type="InterPro" id="IPR013106">
    <property type="entry name" value="Ig_V-set"/>
</dbReference>
<feature type="domain" description="Ig-like" evidence="10">
    <location>
        <begin position="261"/>
        <end position="359"/>
    </location>
</feature>
<dbReference type="InterPro" id="IPR036179">
    <property type="entry name" value="Ig-like_dom_sf"/>
</dbReference>
<comment type="similarity">
    <text evidence="2">Belongs to the FAM187 family.</text>
</comment>
<dbReference type="Proteomes" id="UP001152799">
    <property type="component" value="Chromosome 5"/>
</dbReference>
<dbReference type="PANTHER" id="PTHR32178:SF6">
    <property type="entry name" value="IG-LIKE DOMAIN-CONTAINING PROTEIN"/>
    <property type="match status" value="1"/>
</dbReference>
<name>A0A9N9MT98_9CUCU</name>
<proteinExistence type="inferred from homology"/>
<feature type="domain" description="Ig-like" evidence="10">
    <location>
        <begin position="54"/>
        <end position="126"/>
    </location>
</feature>
<protein>
    <recommendedName>
        <fullName evidence="10">Ig-like domain-containing protein</fullName>
    </recommendedName>
</protein>
<feature type="transmembrane region" description="Helical" evidence="8">
    <location>
        <begin position="376"/>
        <end position="399"/>
    </location>
</feature>
<evidence type="ECO:0000313" key="11">
    <source>
        <dbReference type="EMBL" id="CAG9768648.1"/>
    </source>
</evidence>
<evidence type="ECO:0000256" key="2">
    <source>
        <dbReference type="ARBA" id="ARBA00008727"/>
    </source>
</evidence>
<dbReference type="PANTHER" id="PTHR32178">
    <property type="entry name" value="FAM187"/>
    <property type="match status" value="1"/>
</dbReference>
<reference evidence="11" key="1">
    <citation type="submission" date="2022-01" db="EMBL/GenBank/DDBJ databases">
        <authorList>
            <person name="King R."/>
        </authorList>
    </citation>
    <scope>NUCLEOTIDE SEQUENCE</scope>
</reference>
<comment type="subcellular location">
    <subcellularLocation>
        <location evidence="1">Membrane</location>
        <topology evidence="1">Single-pass type I membrane protein</topology>
    </subcellularLocation>
</comment>
<feature type="chain" id="PRO_5040390997" description="Ig-like domain-containing protein" evidence="9">
    <location>
        <begin position="21"/>
        <end position="427"/>
    </location>
</feature>
<dbReference type="Gene3D" id="2.60.40.10">
    <property type="entry name" value="Immunoglobulins"/>
    <property type="match status" value="2"/>
</dbReference>
<evidence type="ECO:0000259" key="10">
    <source>
        <dbReference type="PROSITE" id="PS50835"/>
    </source>
</evidence>
<dbReference type="PROSITE" id="PS50835">
    <property type="entry name" value="IG_LIKE"/>
    <property type="match status" value="2"/>
</dbReference>
<keyword evidence="12" id="KW-1185">Reference proteome</keyword>
<accession>A0A9N9MT98</accession>
<sequence>MNFLKLYLIIRLINLRSSQGNEGEGPVETKECRERDRLVGSDKEDLYSLVDVIEGQTLILRCRFCKEEHTDRPKNWFKVDQIGITEAHEVKLDMNNDPQQNRVTVNHKHSLVINNFTVNDTGFYYCLNFEDKTNDEKFNYLVDIVFPEQSDNYEKEFVYLKEILKINAEMVTQWAPWGTCEACGRPQGEGVMKKKGNCRIKLTPYAYQPKNLSPEEVYLYQAPAVSCRSKRLYATFPHISNYTNRIPDFILEDRCTASCNPDAEGVFFIGWKVGKGKGFKYKKHSVLQEGSHLTFVCPESSLDNKVAWKKNGRALPRGDNSNPHVIVDTFNTLYLVEVTQVDAGNYTCYVDDIRMQQIVIFVYSKTKLLTNEMVRYFMYLGFVLFLSSFCYCGGLVILFKRRHLYKTYEELKEALSKPNAEELENLV</sequence>
<dbReference type="OrthoDB" id="9988013at2759"/>
<evidence type="ECO:0000256" key="4">
    <source>
        <dbReference type="ARBA" id="ARBA00022729"/>
    </source>
</evidence>
<dbReference type="InterPro" id="IPR039311">
    <property type="entry name" value="FAM187A/B"/>
</dbReference>
<evidence type="ECO:0000256" key="7">
    <source>
        <dbReference type="ARBA" id="ARBA00023180"/>
    </source>
</evidence>
<dbReference type="InterPro" id="IPR003598">
    <property type="entry name" value="Ig_sub2"/>
</dbReference>
<dbReference type="Pfam" id="PF00047">
    <property type="entry name" value="ig"/>
    <property type="match status" value="1"/>
</dbReference>
<dbReference type="GO" id="GO:0016020">
    <property type="term" value="C:membrane"/>
    <property type="evidence" value="ECO:0007669"/>
    <property type="project" value="UniProtKB-SubCell"/>
</dbReference>
<keyword evidence="5 8" id="KW-1133">Transmembrane helix</keyword>
<keyword evidence="7" id="KW-0325">Glycoprotein</keyword>
<dbReference type="SUPFAM" id="SSF48726">
    <property type="entry name" value="Immunoglobulin"/>
    <property type="match status" value="2"/>
</dbReference>
<keyword evidence="4 9" id="KW-0732">Signal</keyword>
<evidence type="ECO:0000256" key="6">
    <source>
        <dbReference type="ARBA" id="ARBA00023136"/>
    </source>
</evidence>
<dbReference type="SMART" id="SM00408">
    <property type="entry name" value="IGc2"/>
    <property type="match status" value="2"/>
</dbReference>
<keyword evidence="6 8" id="KW-0472">Membrane</keyword>
<keyword evidence="3 8" id="KW-0812">Transmembrane</keyword>
<gene>
    <name evidence="11" type="ORF">CEUTPL_LOCUS9174</name>
</gene>
<dbReference type="SMART" id="SM00409">
    <property type="entry name" value="IG"/>
    <property type="match status" value="2"/>
</dbReference>
<evidence type="ECO:0000256" key="8">
    <source>
        <dbReference type="SAM" id="Phobius"/>
    </source>
</evidence>
<feature type="signal peptide" evidence="9">
    <location>
        <begin position="1"/>
        <end position="20"/>
    </location>
</feature>
<evidence type="ECO:0000313" key="12">
    <source>
        <dbReference type="Proteomes" id="UP001152799"/>
    </source>
</evidence>
<evidence type="ECO:0000256" key="1">
    <source>
        <dbReference type="ARBA" id="ARBA00004479"/>
    </source>
</evidence>
<dbReference type="EMBL" id="OU892281">
    <property type="protein sequence ID" value="CAG9768648.1"/>
    <property type="molecule type" value="Genomic_DNA"/>
</dbReference>
<evidence type="ECO:0000256" key="9">
    <source>
        <dbReference type="SAM" id="SignalP"/>
    </source>
</evidence>
<dbReference type="InterPro" id="IPR013783">
    <property type="entry name" value="Ig-like_fold"/>
</dbReference>
<dbReference type="Pfam" id="PF07686">
    <property type="entry name" value="V-set"/>
    <property type="match status" value="1"/>
</dbReference>
<evidence type="ECO:0000256" key="5">
    <source>
        <dbReference type="ARBA" id="ARBA00022989"/>
    </source>
</evidence>
<dbReference type="CDD" id="cd00096">
    <property type="entry name" value="Ig"/>
    <property type="match status" value="1"/>
</dbReference>
<dbReference type="InterPro" id="IPR007110">
    <property type="entry name" value="Ig-like_dom"/>
</dbReference>
<evidence type="ECO:0000256" key="3">
    <source>
        <dbReference type="ARBA" id="ARBA00022692"/>
    </source>
</evidence>